<reference evidence="1 2" key="1">
    <citation type="journal article" date="2019" name="Nat. Ecol. Evol.">
        <title>Megaphylogeny resolves global patterns of mushroom evolution.</title>
        <authorList>
            <person name="Varga T."/>
            <person name="Krizsan K."/>
            <person name="Foldi C."/>
            <person name="Dima B."/>
            <person name="Sanchez-Garcia M."/>
            <person name="Sanchez-Ramirez S."/>
            <person name="Szollosi G.J."/>
            <person name="Szarkandi J.G."/>
            <person name="Papp V."/>
            <person name="Albert L."/>
            <person name="Andreopoulos W."/>
            <person name="Angelini C."/>
            <person name="Antonin V."/>
            <person name="Barry K.W."/>
            <person name="Bougher N.L."/>
            <person name="Buchanan P."/>
            <person name="Buyck B."/>
            <person name="Bense V."/>
            <person name="Catcheside P."/>
            <person name="Chovatia M."/>
            <person name="Cooper J."/>
            <person name="Damon W."/>
            <person name="Desjardin D."/>
            <person name="Finy P."/>
            <person name="Geml J."/>
            <person name="Haridas S."/>
            <person name="Hughes K."/>
            <person name="Justo A."/>
            <person name="Karasinski D."/>
            <person name="Kautmanova I."/>
            <person name="Kiss B."/>
            <person name="Kocsube S."/>
            <person name="Kotiranta H."/>
            <person name="LaButti K.M."/>
            <person name="Lechner B.E."/>
            <person name="Liimatainen K."/>
            <person name="Lipzen A."/>
            <person name="Lukacs Z."/>
            <person name="Mihaltcheva S."/>
            <person name="Morgado L.N."/>
            <person name="Niskanen T."/>
            <person name="Noordeloos M.E."/>
            <person name="Ohm R.A."/>
            <person name="Ortiz-Santana B."/>
            <person name="Ovrebo C."/>
            <person name="Racz N."/>
            <person name="Riley R."/>
            <person name="Savchenko A."/>
            <person name="Shiryaev A."/>
            <person name="Soop K."/>
            <person name="Spirin V."/>
            <person name="Szebenyi C."/>
            <person name="Tomsovsky M."/>
            <person name="Tulloss R.E."/>
            <person name="Uehling J."/>
            <person name="Grigoriev I.V."/>
            <person name="Vagvolgyi C."/>
            <person name="Papp T."/>
            <person name="Martin F.M."/>
            <person name="Miettinen O."/>
            <person name="Hibbett D.S."/>
            <person name="Nagy L.G."/>
        </authorList>
    </citation>
    <scope>NUCLEOTIDE SEQUENCE [LARGE SCALE GENOMIC DNA]</scope>
    <source>
        <strain evidence="1 2">NL-1719</strain>
    </source>
</reference>
<organism evidence="1 2">
    <name type="scientific">Pluteus cervinus</name>
    <dbReference type="NCBI Taxonomy" id="181527"/>
    <lineage>
        <taxon>Eukaryota</taxon>
        <taxon>Fungi</taxon>
        <taxon>Dikarya</taxon>
        <taxon>Basidiomycota</taxon>
        <taxon>Agaricomycotina</taxon>
        <taxon>Agaricomycetes</taxon>
        <taxon>Agaricomycetidae</taxon>
        <taxon>Agaricales</taxon>
        <taxon>Pluteineae</taxon>
        <taxon>Pluteaceae</taxon>
        <taxon>Pluteus</taxon>
    </lineage>
</organism>
<proteinExistence type="predicted"/>
<accession>A0ACD3AAG5</accession>
<evidence type="ECO:0000313" key="1">
    <source>
        <dbReference type="EMBL" id="TFK62399.1"/>
    </source>
</evidence>
<gene>
    <name evidence="1" type="ORF">BDN72DRAFT_392250</name>
</gene>
<keyword evidence="2" id="KW-1185">Reference proteome</keyword>
<name>A0ACD3AAG5_9AGAR</name>
<protein>
    <submittedName>
        <fullName evidence="1">Uncharacterized protein</fullName>
    </submittedName>
</protein>
<evidence type="ECO:0000313" key="2">
    <source>
        <dbReference type="Proteomes" id="UP000308600"/>
    </source>
</evidence>
<dbReference type="Proteomes" id="UP000308600">
    <property type="component" value="Unassembled WGS sequence"/>
</dbReference>
<dbReference type="EMBL" id="ML208584">
    <property type="protein sequence ID" value="TFK62399.1"/>
    <property type="molecule type" value="Genomic_DNA"/>
</dbReference>
<sequence length="499" mass="56822">MSLSTTERVVPDELWEQVFLHLDYPSVLRCKQACRLFSGIITASAEIQYRGELTMDCMIDTGMSNLPITDRLTLLRKRRFAWDNLQWNVLPKKTIPAANTYHTYDFVAGTYALIGGDEFIAVTLPTTAHQGIQKTHTLDFRALDFVMDPTQDVVIFLGYQMTADPSSTYLYVRTYESMTPHPQSEQSRILVNSSSRSRVYQLHLNGDIFALANSHPTRDAEIRIWNWKTAKLIIELTVTNSRAESFAFLSSEAFAMVIRTDSGYISIYDVSSGTEISRLRFPELTYGSLSSAIVDTPPFLAQPRPDCVVATSPKHRIHTFMLTYASDESDYNLQAYILNEFLLSYATPPTAGQGSSIHIKDVRWEDWGPHNTRIVQVELFRNYPHYFSQGLRVVLPVKRSDWQLCILDFNIHRKLADRPEKPKAQVTTVAHPTTISNSELGFPLFKYDVETYLPYILHRRVIPDPFPVGLAIPILLSECHIAAVNDLDPDDSYIFSMEL</sequence>